<evidence type="ECO:0000256" key="4">
    <source>
        <dbReference type="SAM" id="MobiDB-lite"/>
    </source>
</evidence>
<accession>A0A3P6SDH8</accession>
<dbReference type="SMART" id="SM00408">
    <property type="entry name" value="IGc2"/>
    <property type="match status" value="3"/>
</dbReference>
<dbReference type="InterPro" id="IPR013098">
    <property type="entry name" value="Ig_I-set"/>
</dbReference>
<evidence type="ECO:0000259" key="5">
    <source>
        <dbReference type="PROSITE" id="PS50835"/>
    </source>
</evidence>
<dbReference type="EMBL" id="UYRX01000073">
    <property type="protein sequence ID" value="VDK72606.1"/>
    <property type="molecule type" value="Genomic_DNA"/>
</dbReference>
<dbReference type="FunFam" id="2.60.40.10:FF:000107">
    <property type="entry name" value="Myosin, light chain kinase a"/>
    <property type="match status" value="1"/>
</dbReference>
<feature type="domain" description="Ig-like" evidence="5">
    <location>
        <begin position="1329"/>
        <end position="1416"/>
    </location>
</feature>
<evidence type="ECO:0000256" key="1">
    <source>
        <dbReference type="ARBA" id="ARBA00022737"/>
    </source>
</evidence>
<dbReference type="Proteomes" id="UP000277928">
    <property type="component" value="Unassembled WGS sequence"/>
</dbReference>
<proteinExistence type="predicted"/>
<sequence>MMKTNGEYPSQITVEESLVPVGSAATIHCETVTQQYSLDWRKNMQPITYDERIERKDTVDGFEHSLTIYSVRNSDEGEYGVVIKDSYTAVTKITVVESQEQIATEDFDISLHPTPSVTNALAQVRDRVNLQQAQAVEAYQLCNMEEYFDLRFSMQSLEIPVVVDEKRFVSVSYLSRAVSIQSLEKEMRINREPSYESSGDLTFMDVTIIKCNFITTDVRFEFTSSTSVGHAVAEAVVLTLIAQQSVQTHLSSQCTELRTNFVKQSGSQRLTVARSVPLKIVEELGIKLGDRWTKLDVVLLSSLQAIAADAAINKVPRIIKLEMDFPPLAFEKSCMDVTFDKAFKEEYFNAVLRERSITYPEKIDRQFTIKFVRLEFVSVYKVPQVFYATTRIDVAQKGAFCLRCKSSKSNTVDETFSFCGPLEKQDVAVTFPGTLLTTSESYIDSTVSLEIILKSDIGQNLLASKEVPLIRMEMISMELMASVFKVLPVTYSFSKPTQTECLEMKIVKPVKQYETSQRNFVDSVTKLELEFWSQTEHNSSITSDLRTVELNRVSAKFFGVVVEYFDVSTAFNVQPKMDEVIGTLPIKALQIVGKINRVFSDAIVSVISECRSQTSREFYADALLSISRTEVCLANFRAPTFEDLHVATSFEIQSQTSTSTVTLLMRAPTVTEKSRLTFSDDLIQESFEFRSRLQRSLEVKAEVFIPRKDSLIKKIKSAEFHEKYTMAIIEVRPERGHAEFTLLTPLPTLFQKTDRSFSDSVVSLITELHMENNFYTNNDFLMSRTCAFQMHLKAPKESNITVAVRFCVQDETENIAATLLARAPTVIESDERNFSDNLVKLVTELWSQMYREASGNANIYTARSDRIQKHLRALTVEDTHASIALEGYSKANGIEVILSERLRVYKLNRSFAYRTVDFMGTLRFQSRNSSFHAGIDVPIKRNDDQLYLQASAHEYISMSTSFEVQSEIGNTSVVLLGRGPTIAEESSRAFSSNLTKLSADMLSTMNRSLHTYFEAVAVVQETTEIWIEAVKEENSCIRTYFEQESESFYDDAVISIVQMERQFMTVRSQSLENIEIYNFFECCEEELSSSITHTSKQIIQVIGEKYSSEVTKIDIEISCHVLNEVMEFKPQMNQLTKLARLPPTRLLNLLKNSTRFMKSRNLRLICSSVLFMGRLRLVFNGIAMSKQLFPMRSEESSISSTSAREQIPVVQLSLSNEIRVKEGENVQLKCIISGSPLPSVQWKRNDAIIENNERYSIICDDGICILRILNVTEEDNAIFSCVAINLFGSTETQSRLIVEGGIMEDRTTGGLSPGSMSSQDSFTHQFQAPQFTLPLSDISVRENEVLQLKCVVVAEPMPVIRWTCNGKGIQADNKNIFTVYEDGIVILKIMEGNKEGLYVCEATNGTGSAQTQSFVRIYNPEVFLTTAIEVEDAMQSAEAVILSLSTSKFCSTAVVTEKGSEMAEDREGEKLRETFNEEEITTDQCISTGALNYVIEAEAITIKVTNYKLSAYTKLRKKAKKVREEELLKIIIEEEVIRTRTYLRVVERSARQFWTPQDYANERPPFWSQEVINERVKFERMFQNDEIHEFLEDKGIIERYIQLLKARETSEGSECETRFKLHQIEGPPEILENRQFKICQEQSGSLADDIGVFTVVHCAANTMRHAAEAYIILITRHQYRATFDIPSALHRVIVRDNEFEASIEESVKKQKYFPHSTLKPPHFIQSFTVFEEDFNTGLYCSVQGLPTPHIRISHNGCPILRNNTFFHVLYRNGVVKLYMQHILEGNYVCEAINAAGRALTECYIQVNEEWDEKQRRKLRKIQIENAPKAKKRENENIEIKAENATATLNLLIADQEKAAKEHKREPDQTEVQILRPTPELNQVLDKKKQQLSEQIIATQEHIHETDKTEVLISKVLDQITDIEKKQLSEQMIEFAKPKYQTTEETPEKTIEVPDTMQNNVAEEKLTGDKKQKKELKGTVEATEMIEDEGKAIGEVDTDKQPSDDNSKLKMEKKAVESRPEKVTETYNAKKIALHIEKQPEDEIIDASIMSIGFETAQASIRSTEKAKK</sequence>
<dbReference type="SMART" id="SM00409">
    <property type="entry name" value="IG"/>
    <property type="match status" value="3"/>
</dbReference>
<dbReference type="InterPro" id="IPR007110">
    <property type="entry name" value="Ig-like_dom"/>
</dbReference>
<dbReference type="FunFam" id="2.60.40.10:FF:000032">
    <property type="entry name" value="palladin isoform X1"/>
    <property type="match status" value="1"/>
</dbReference>
<dbReference type="STRING" id="42156.A0A3P6SDH8"/>
<dbReference type="InterPro" id="IPR013783">
    <property type="entry name" value="Ig-like_fold"/>
</dbReference>
<dbReference type="PROSITE" id="PS50835">
    <property type="entry name" value="IG_LIKE"/>
    <property type="match status" value="3"/>
</dbReference>
<protein>
    <recommendedName>
        <fullName evidence="5">Ig-like domain-containing protein</fullName>
    </recommendedName>
</protein>
<keyword evidence="3" id="KW-0393">Immunoglobulin domain</keyword>
<dbReference type="Gene3D" id="2.60.40.10">
    <property type="entry name" value="Immunoglobulins"/>
    <property type="match status" value="4"/>
</dbReference>
<gene>
    <name evidence="6" type="ORF">NLS_LOCUS1836</name>
</gene>
<name>A0A3P6SDH8_LITSI</name>
<reference evidence="6 7" key="1">
    <citation type="submission" date="2018-08" db="EMBL/GenBank/DDBJ databases">
        <authorList>
            <person name="Laetsch R D."/>
            <person name="Stevens L."/>
            <person name="Kumar S."/>
            <person name="Blaxter L. M."/>
        </authorList>
    </citation>
    <scope>NUCLEOTIDE SEQUENCE [LARGE SCALE GENOMIC DNA]</scope>
</reference>
<feature type="non-terminal residue" evidence="6">
    <location>
        <position position="2068"/>
    </location>
</feature>
<keyword evidence="1" id="KW-0677">Repeat</keyword>
<organism evidence="6 7">
    <name type="scientific">Litomosoides sigmodontis</name>
    <name type="common">Filarial nematode worm</name>
    <dbReference type="NCBI Taxonomy" id="42156"/>
    <lineage>
        <taxon>Eukaryota</taxon>
        <taxon>Metazoa</taxon>
        <taxon>Ecdysozoa</taxon>
        <taxon>Nematoda</taxon>
        <taxon>Chromadorea</taxon>
        <taxon>Rhabditida</taxon>
        <taxon>Spirurina</taxon>
        <taxon>Spiruromorpha</taxon>
        <taxon>Filarioidea</taxon>
        <taxon>Onchocercidae</taxon>
        <taxon>Litomosoides</taxon>
    </lineage>
</organism>
<keyword evidence="2" id="KW-1015">Disulfide bond</keyword>
<evidence type="ECO:0000313" key="6">
    <source>
        <dbReference type="EMBL" id="VDK72606.1"/>
    </source>
</evidence>
<evidence type="ECO:0000313" key="7">
    <source>
        <dbReference type="Proteomes" id="UP000277928"/>
    </source>
</evidence>
<feature type="domain" description="Ig-like" evidence="5">
    <location>
        <begin position="1208"/>
        <end position="1298"/>
    </location>
</feature>
<dbReference type="InterPro" id="IPR003599">
    <property type="entry name" value="Ig_sub"/>
</dbReference>
<evidence type="ECO:0000256" key="2">
    <source>
        <dbReference type="ARBA" id="ARBA00023157"/>
    </source>
</evidence>
<keyword evidence="7" id="KW-1185">Reference proteome</keyword>
<dbReference type="InterPro" id="IPR003598">
    <property type="entry name" value="Ig_sub2"/>
</dbReference>
<dbReference type="OrthoDB" id="5865883at2759"/>
<feature type="domain" description="Ig-like" evidence="5">
    <location>
        <begin position="9"/>
        <end position="91"/>
    </location>
</feature>
<evidence type="ECO:0000256" key="3">
    <source>
        <dbReference type="ARBA" id="ARBA00023319"/>
    </source>
</evidence>
<feature type="region of interest" description="Disordered" evidence="4">
    <location>
        <begin position="1992"/>
        <end position="2022"/>
    </location>
</feature>
<dbReference type="PANTHER" id="PTHR47633">
    <property type="entry name" value="IMMUNOGLOBULIN"/>
    <property type="match status" value="1"/>
</dbReference>
<dbReference type="Pfam" id="PF07679">
    <property type="entry name" value="I-set"/>
    <property type="match status" value="3"/>
</dbReference>
<dbReference type="GO" id="GO:0004674">
    <property type="term" value="F:protein serine/threonine kinase activity"/>
    <property type="evidence" value="ECO:0007669"/>
    <property type="project" value="UniProtKB-KW"/>
</dbReference>
<dbReference type="PANTHER" id="PTHR47633:SF3">
    <property type="entry name" value="STRIATED MUSCLE PREFERENTIALLY EXPRESSED PROTEIN KINASE"/>
    <property type="match status" value="1"/>
</dbReference>
<dbReference type="SUPFAM" id="SSF48726">
    <property type="entry name" value="Immunoglobulin"/>
    <property type="match status" value="4"/>
</dbReference>
<dbReference type="InterPro" id="IPR036179">
    <property type="entry name" value="Ig-like_dom_sf"/>
</dbReference>